<feature type="compositionally biased region" description="Basic and acidic residues" evidence="1">
    <location>
        <begin position="1709"/>
        <end position="1732"/>
    </location>
</feature>
<feature type="region of interest" description="Disordered" evidence="1">
    <location>
        <begin position="1458"/>
        <end position="1530"/>
    </location>
</feature>
<feature type="region of interest" description="Disordered" evidence="1">
    <location>
        <begin position="1128"/>
        <end position="1186"/>
    </location>
</feature>
<feature type="compositionally biased region" description="Basic and acidic residues" evidence="1">
    <location>
        <begin position="1494"/>
        <end position="1504"/>
    </location>
</feature>
<feature type="compositionally biased region" description="Low complexity" evidence="1">
    <location>
        <begin position="524"/>
        <end position="542"/>
    </location>
</feature>
<gene>
    <name evidence="2" type="ORF">TKK_007889</name>
</gene>
<feature type="compositionally biased region" description="Acidic residues" evidence="1">
    <location>
        <begin position="1484"/>
        <end position="1493"/>
    </location>
</feature>
<feature type="region of interest" description="Disordered" evidence="1">
    <location>
        <begin position="1"/>
        <end position="35"/>
    </location>
</feature>
<dbReference type="EMBL" id="JBJJXI010000059">
    <property type="protein sequence ID" value="KAL3398774.1"/>
    <property type="molecule type" value="Genomic_DNA"/>
</dbReference>
<feature type="compositionally biased region" description="Polar residues" evidence="1">
    <location>
        <begin position="938"/>
        <end position="955"/>
    </location>
</feature>
<organism evidence="2 3">
    <name type="scientific">Trichogramma kaykai</name>
    <dbReference type="NCBI Taxonomy" id="54128"/>
    <lineage>
        <taxon>Eukaryota</taxon>
        <taxon>Metazoa</taxon>
        <taxon>Ecdysozoa</taxon>
        <taxon>Arthropoda</taxon>
        <taxon>Hexapoda</taxon>
        <taxon>Insecta</taxon>
        <taxon>Pterygota</taxon>
        <taxon>Neoptera</taxon>
        <taxon>Endopterygota</taxon>
        <taxon>Hymenoptera</taxon>
        <taxon>Apocrita</taxon>
        <taxon>Proctotrupomorpha</taxon>
        <taxon>Chalcidoidea</taxon>
        <taxon>Trichogrammatidae</taxon>
        <taxon>Trichogramma</taxon>
    </lineage>
</organism>
<feature type="region of interest" description="Disordered" evidence="1">
    <location>
        <begin position="475"/>
        <end position="506"/>
    </location>
</feature>
<evidence type="ECO:0000256" key="1">
    <source>
        <dbReference type="SAM" id="MobiDB-lite"/>
    </source>
</evidence>
<protein>
    <submittedName>
        <fullName evidence="2">Uncharacterized protein</fullName>
    </submittedName>
</protein>
<proteinExistence type="predicted"/>
<keyword evidence="3" id="KW-1185">Reference proteome</keyword>
<feature type="region of interest" description="Disordered" evidence="1">
    <location>
        <begin position="421"/>
        <end position="451"/>
    </location>
</feature>
<evidence type="ECO:0000313" key="2">
    <source>
        <dbReference type="EMBL" id="KAL3398774.1"/>
    </source>
</evidence>
<feature type="compositionally biased region" description="Basic and acidic residues" evidence="1">
    <location>
        <begin position="738"/>
        <end position="750"/>
    </location>
</feature>
<accession>A0ABD2X1X7</accession>
<feature type="compositionally biased region" description="Basic and acidic residues" evidence="1">
    <location>
        <begin position="598"/>
        <end position="639"/>
    </location>
</feature>
<comment type="caution">
    <text evidence="2">The sequence shown here is derived from an EMBL/GenBank/DDBJ whole genome shotgun (WGS) entry which is preliminary data.</text>
</comment>
<feature type="compositionally biased region" description="Basic and acidic residues" evidence="1">
    <location>
        <begin position="1458"/>
        <end position="1483"/>
    </location>
</feature>
<sequence length="1787" mass="203513">MKLEGWKERTRSLDRQIHSVDPNYSPPNKESSQLQVDTISYADIAAGRSRSSSRHLSPLDKSRGEILPSKINIMKSIESKAFIDRTKMKDIGTIQTSIKPKSEAAARRGRSPTKKPPIFKTSKKAHDSGASIPTLCVEGSAVEYIHSSNTNNPQETNLGKQLLIPTENKPSRSQSPMWTPGSTSYAEMLRKPSSRASSVSSRGDDDIMPYRLNNKYFTLRGASISPNRRTKDLELNEAAICVGDSSSAEKLRSPEKKAENTNITEKPIVSWADEPLEDFEEINEFSEERASHDEQISSPRPMSTIASLINSTNNFLLNPSIESASTSEFNQPIECSFSPSVEPDDSFIKNCTPQILHMSRDLSTLKTIQIPIIANVESGFENSDTFSQTTSKAHLDDDIKLTPTVMQKKFESEKKISSEILKDSESSSKSYAQMLSQGLPPKVSQDNSVTDKDQIQIDTAAKLKSDISKSTVVTKVGTSNSSKKYDKKKEETKSWDVVKKKDDKQKQTSVILPKIDKKIDQSSKLNIRKNINPNKPKNSSNLPEKIQPIQSEISEKRKAVTQSKEKPIKPPKQDCTGGEKQSKESNPIKTTSFSSQQKRKDANEKKKQSNKKNIDEIDKALKEIEMMEKQKHKSIKENQSKSSSSRVPDRTNVKVSKKPVSQLGNKVNPEHQTSDNLCCSDEANKSIVSSQKNQSSENIQQTSIKSKNEDVKLQSSSKLSKNTRQKKSAAGNSSVTTESKDANMKVDSKTPTKTSISLKPEKKLHKEDGSTQEVIKKLDLPNTEIVLNDDKNVTFTDEKKIETDDIKQIQTPSKTKLKHKVGSVLDNQPLEFFSEKLQEDLIFDQKNTIEKNQLIENDNASGHSVAPDTKLKDNESEICNVIIRESISQCEENSSTRQDSEIDPESEIENIESSQITDAPSSIIVEENCELNRKPDSQSDLTIKNISSGSNQKPNEPTEIKFESMDKNRNQESIELAEKESNDELPLFGSVQNRKKFIDLQMDNNEKDTKNKKRSSEMENLENESYFDSLMNETPKLYEFDYHCHEEAEKNLYTFYKIISKVLEPQNTMKNETFEAKANIEQIVVESKMKSNKIQDIAKDLDKKIQNDIQLKSDELLINSLRERIASDNDHESGSKGDIATTKPIEESKSNILERKQSELSKQEQRSEIEENNKITEPKLKAEPVTGTIKKTTKSLEKRTINYNMSDEDSPKKQKCIYDEIDLTTIKPCFDDYETRFAKEETEWTQKFWDHKDGKELKLPDDHLFQYDDICENNKSKVRNLKPTEEISGDFVRQFVENHPWNADLTPEEQEEYDYLVKNNTMLLDAPQFADRPWLIEGKKKQKAKMDAEYKEYLKKIRKHYEDDFKKNPDLDRELKSWEQKARQDKNLWASIMKEAGITDKTMWEKPTNEIIDSCASINTKKLTTFDPKIENKLDNNIEKFDLESTFTLKDNFDEEAGSKKVVEKPFESSVESQHRNEKKTEEIIEPQESDDNCTDKQEKEINLKKKSRKRHNKNSQKQLEKENPGESTVIERNIVDQGQMHMNITDQSEQNLNPIELKNDYYVEHIDVMKDTETILPERAFDLKQSPKVVAGNLKKCIHQENDNDSTVSIQKKNQTCTKPSKPKVTFYINDEIIALSDENTQKEIPSNISTDPELDSIDSLAISVLEDSTFWPEKHEYHEAEKNFFEILALESKEKSNSSSVSKNNQNKKDDPDNNSGKDKDTKKPFDRNKSNSNKKNPKTERLVADLPGGLGSWNDDSTYLSLRPVTEIVLSLSNPIPIQRILQI</sequence>
<feature type="region of interest" description="Disordered" evidence="1">
    <location>
        <begin position="890"/>
        <end position="967"/>
    </location>
</feature>
<name>A0ABD2X1X7_9HYME</name>
<feature type="region of interest" description="Disordered" evidence="1">
    <location>
        <begin position="166"/>
        <end position="202"/>
    </location>
</feature>
<feature type="compositionally biased region" description="Basic residues" evidence="1">
    <location>
        <begin position="1505"/>
        <end position="1515"/>
    </location>
</feature>
<feature type="compositionally biased region" description="Polar residues" evidence="1">
    <location>
        <begin position="584"/>
        <end position="596"/>
    </location>
</feature>
<reference evidence="2 3" key="1">
    <citation type="journal article" date="2024" name="bioRxiv">
        <title>A reference genome for Trichogramma kaykai: A tiny desert-dwelling parasitoid wasp with competing sex-ratio distorters.</title>
        <authorList>
            <person name="Culotta J."/>
            <person name="Lindsey A.R."/>
        </authorList>
    </citation>
    <scope>NUCLEOTIDE SEQUENCE [LARGE SCALE GENOMIC DNA]</scope>
    <source>
        <strain evidence="2 3">KSX58</strain>
    </source>
</reference>
<evidence type="ECO:0000313" key="3">
    <source>
        <dbReference type="Proteomes" id="UP001627154"/>
    </source>
</evidence>
<dbReference type="Proteomes" id="UP001627154">
    <property type="component" value="Unassembled WGS sequence"/>
</dbReference>
<feature type="compositionally biased region" description="Acidic residues" evidence="1">
    <location>
        <begin position="901"/>
        <end position="910"/>
    </location>
</feature>
<feature type="region of interest" description="Disordered" evidence="1">
    <location>
        <begin position="521"/>
        <end position="770"/>
    </location>
</feature>
<feature type="compositionally biased region" description="Polar residues" evidence="1">
    <location>
        <begin position="171"/>
        <end position="185"/>
    </location>
</feature>
<feature type="region of interest" description="Disordered" evidence="1">
    <location>
        <begin position="1698"/>
        <end position="1750"/>
    </location>
</feature>
<feature type="compositionally biased region" description="Basic and acidic residues" evidence="1">
    <location>
        <begin position="483"/>
        <end position="506"/>
    </location>
</feature>
<feature type="compositionally biased region" description="Basic and acidic residues" evidence="1">
    <location>
        <begin position="759"/>
        <end position="770"/>
    </location>
</feature>
<feature type="compositionally biased region" description="Basic and acidic residues" evidence="1">
    <location>
        <begin position="553"/>
        <end position="572"/>
    </location>
</feature>
<feature type="compositionally biased region" description="Basic and acidic residues" evidence="1">
    <location>
        <begin position="956"/>
        <end position="967"/>
    </location>
</feature>
<feature type="compositionally biased region" description="Basic and acidic residues" evidence="1">
    <location>
        <begin position="1"/>
        <end position="18"/>
    </location>
</feature>
<feature type="region of interest" description="Disordered" evidence="1">
    <location>
        <begin position="98"/>
        <end position="131"/>
    </location>
</feature>
<feature type="compositionally biased region" description="Polar residues" evidence="1">
    <location>
        <begin position="26"/>
        <end position="35"/>
    </location>
</feature>
<feature type="compositionally biased region" description="Basic and acidic residues" evidence="1">
    <location>
        <begin position="1144"/>
        <end position="1182"/>
    </location>
</feature>
<feature type="compositionally biased region" description="Polar residues" evidence="1">
    <location>
        <begin position="686"/>
        <end position="705"/>
    </location>
</feature>